<gene>
    <name evidence="5" type="ORF">ACFSCY_03375</name>
</gene>
<dbReference type="InterPro" id="IPR036388">
    <property type="entry name" value="WH-like_DNA-bd_sf"/>
</dbReference>
<dbReference type="Pfam" id="PF00392">
    <property type="entry name" value="GntR"/>
    <property type="match status" value="1"/>
</dbReference>
<comment type="caution">
    <text evidence="5">The sequence shown here is derived from an EMBL/GenBank/DDBJ whole genome shotgun (WGS) entry which is preliminary data.</text>
</comment>
<dbReference type="SUPFAM" id="SSF46785">
    <property type="entry name" value="Winged helix' DNA-binding domain"/>
    <property type="match status" value="1"/>
</dbReference>
<sequence length="243" mass="26945">MTGIPSGRPGAGRVVPLREQVYTSLRDALLDGRVPPAERLTEPKLSKRFGVSRTPVRDALTRLVADGLVQREDYGYSVVVPSMSRVRDLYEVRIAVELRGISRSIENPGVRHDAAVLGAELEHWYGLRAAPPDPSAEFVLEDERYHAALLRASGNAELVAVLVDVSRRIRRVRMYDFIIPGRIETSIAEHVEIAERLVEGRLETAQKLLHAHIGESLEIVVERATRALVAVNARHTGVPVYLA</sequence>
<dbReference type="SUPFAM" id="SSF48008">
    <property type="entry name" value="GntR ligand-binding domain-like"/>
    <property type="match status" value="1"/>
</dbReference>
<keyword evidence="6" id="KW-1185">Reference proteome</keyword>
<proteinExistence type="predicted"/>
<dbReference type="InterPro" id="IPR036390">
    <property type="entry name" value="WH_DNA-bd_sf"/>
</dbReference>
<dbReference type="RefSeq" id="WP_343969375.1">
    <property type="nucleotide sequence ID" value="NZ_BAAAJG010000001.1"/>
</dbReference>
<dbReference type="SMART" id="SM00895">
    <property type="entry name" value="FCD"/>
    <property type="match status" value="1"/>
</dbReference>
<dbReference type="Gene3D" id="1.20.120.530">
    <property type="entry name" value="GntR ligand-binding domain-like"/>
    <property type="match status" value="1"/>
</dbReference>
<dbReference type="PROSITE" id="PS50949">
    <property type="entry name" value="HTH_GNTR"/>
    <property type="match status" value="1"/>
</dbReference>
<dbReference type="PANTHER" id="PTHR43537">
    <property type="entry name" value="TRANSCRIPTIONAL REGULATOR, GNTR FAMILY"/>
    <property type="match status" value="1"/>
</dbReference>
<dbReference type="EMBL" id="JBHUCP010000003">
    <property type="protein sequence ID" value="MFD1528473.1"/>
    <property type="molecule type" value="Genomic_DNA"/>
</dbReference>
<evidence type="ECO:0000256" key="1">
    <source>
        <dbReference type="ARBA" id="ARBA00023015"/>
    </source>
</evidence>
<protein>
    <submittedName>
        <fullName evidence="5">GntR family transcriptional regulator</fullName>
    </submittedName>
</protein>
<evidence type="ECO:0000256" key="2">
    <source>
        <dbReference type="ARBA" id="ARBA00023125"/>
    </source>
</evidence>
<evidence type="ECO:0000313" key="5">
    <source>
        <dbReference type="EMBL" id="MFD1528473.1"/>
    </source>
</evidence>
<dbReference type="CDD" id="cd07377">
    <property type="entry name" value="WHTH_GntR"/>
    <property type="match status" value="1"/>
</dbReference>
<organism evidence="5 6">
    <name type="scientific">Pseudonocardia aurantiaca</name>
    <dbReference type="NCBI Taxonomy" id="75290"/>
    <lineage>
        <taxon>Bacteria</taxon>
        <taxon>Bacillati</taxon>
        <taxon>Actinomycetota</taxon>
        <taxon>Actinomycetes</taxon>
        <taxon>Pseudonocardiales</taxon>
        <taxon>Pseudonocardiaceae</taxon>
        <taxon>Pseudonocardia</taxon>
    </lineage>
</organism>
<evidence type="ECO:0000259" key="4">
    <source>
        <dbReference type="PROSITE" id="PS50949"/>
    </source>
</evidence>
<dbReference type="Gene3D" id="1.10.10.10">
    <property type="entry name" value="Winged helix-like DNA-binding domain superfamily/Winged helix DNA-binding domain"/>
    <property type="match status" value="1"/>
</dbReference>
<dbReference type="InterPro" id="IPR008920">
    <property type="entry name" value="TF_FadR/GntR_C"/>
</dbReference>
<name>A0ABW4FCN7_9PSEU</name>
<dbReference type="PANTHER" id="PTHR43537:SF45">
    <property type="entry name" value="GNTR FAMILY REGULATORY PROTEIN"/>
    <property type="match status" value="1"/>
</dbReference>
<evidence type="ECO:0000313" key="6">
    <source>
        <dbReference type="Proteomes" id="UP001597145"/>
    </source>
</evidence>
<keyword evidence="1" id="KW-0805">Transcription regulation</keyword>
<feature type="domain" description="HTH gntR-type" evidence="4">
    <location>
        <begin position="15"/>
        <end position="83"/>
    </location>
</feature>
<dbReference type="PRINTS" id="PR00035">
    <property type="entry name" value="HTHGNTR"/>
</dbReference>
<dbReference type="Proteomes" id="UP001597145">
    <property type="component" value="Unassembled WGS sequence"/>
</dbReference>
<dbReference type="InterPro" id="IPR000524">
    <property type="entry name" value="Tscrpt_reg_HTH_GntR"/>
</dbReference>
<dbReference type="Pfam" id="PF07729">
    <property type="entry name" value="FCD"/>
    <property type="match status" value="1"/>
</dbReference>
<evidence type="ECO:0000256" key="3">
    <source>
        <dbReference type="ARBA" id="ARBA00023163"/>
    </source>
</evidence>
<dbReference type="SMART" id="SM00345">
    <property type="entry name" value="HTH_GNTR"/>
    <property type="match status" value="1"/>
</dbReference>
<reference evidence="6" key="1">
    <citation type="journal article" date="2019" name="Int. J. Syst. Evol. Microbiol.">
        <title>The Global Catalogue of Microorganisms (GCM) 10K type strain sequencing project: providing services to taxonomists for standard genome sequencing and annotation.</title>
        <authorList>
            <consortium name="The Broad Institute Genomics Platform"/>
            <consortium name="The Broad Institute Genome Sequencing Center for Infectious Disease"/>
            <person name="Wu L."/>
            <person name="Ma J."/>
        </authorList>
    </citation>
    <scope>NUCLEOTIDE SEQUENCE [LARGE SCALE GENOMIC DNA]</scope>
    <source>
        <strain evidence="6">JCM 12165</strain>
    </source>
</reference>
<keyword evidence="2" id="KW-0238">DNA-binding</keyword>
<keyword evidence="3" id="KW-0804">Transcription</keyword>
<dbReference type="InterPro" id="IPR011711">
    <property type="entry name" value="GntR_C"/>
</dbReference>
<accession>A0ABW4FCN7</accession>